<evidence type="ECO:0000256" key="4">
    <source>
        <dbReference type="ARBA" id="ARBA00022475"/>
    </source>
</evidence>
<evidence type="ECO:0000256" key="9">
    <source>
        <dbReference type="ARBA" id="ARBA00022989"/>
    </source>
</evidence>
<dbReference type="InterPro" id="IPR003594">
    <property type="entry name" value="HATPase_dom"/>
</dbReference>
<comment type="subcellular location">
    <subcellularLocation>
        <location evidence="2">Cell membrane</location>
        <topology evidence="2">Multi-pass membrane protein</topology>
    </subcellularLocation>
</comment>
<evidence type="ECO:0000256" key="11">
    <source>
        <dbReference type="ARBA" id="ARBA00023136"/>
    </source>
</evidence>
<feature type="coiled-coil region" evidence="12">
    <location>
        <begin position="103"/>
        <end position="130"/>
    </location>
</feature>
<evidence type="ECO:0000256" key="10">
    <source>
        <dbReference type="ARBA" id="ARBA00023012"/>
    </source>
</evidence>
<dbReference type="SUPFAM" id="SSF55874">
    <property type="entry name" value="ATPase domain of HSP90 chaperone/DNA topoisomerase II/histidine kinase"/>
    <property type="match status" value="1"/>
</dbReference>
<feature type="domain" description="Histidine kinase" evidence="14">
    <location>
        <begin position="126"/>
        <end position="337"/>
    </location>
</feature>
<dbReference type="InterPro" id="IPR036097">
    <property type="entry name" value="HisK_dim/P_sf"/>
</dbReference>
<accession>A0ABR7MXN4</accession>
<feature type="transmembrane region" description="Helical" evidence="13">
    <location>
        <begin position="12"/>
        <end position="30"/>
    </location>
</feature>
<dbReference type="CDD" id="cd00082">
    <property type="entry name" value="HisKA"/>
    <property type="match status" value="1"/>
</dbReference>
<evidence type="ECO:0000256" key="6">
    <source>
        <dbReference type="ARBA" id="ARBA00022679"/>
    </source>
</evidence>
<sequence length="343" mass="40752">MRWRDYWKDKALFLIFVGCCMAVTCIFLRLTGYEKGNVILLLLFWTLLLLFWMCREYMERRKYFKKTAEILDKMDQRYLLGELMPPSWRLEDRIYQNMIRRSNKSVIEKIRKLEAEQQEYKEYIESWVHEIKTPITGISLLCENGRKEETGAPERFRQISMENAKLENYVDMVLYYARSEQVYKDYLIQSCHLQEMVYDVLERDRFLLIRNGIRAEVNCDEDVFTDKKWLGFIVNQIVLNSVKYKRDSSPCISFLAQKTTDHTCLIIEDNGMGIQEKDLPRIFEKGFTGENGRNQKKSTGIGLYLCKKLCDQLGLEIYAQSKAGSYTKIILQFPQNNYISEVR</sequence>
<evidence type="ECO:0000256" key="1">
    <source>
        <dbReference type="ARBA" id="ARBA00000085"/>
    </source>
</evidence>
<dbReference type="GO" id="GO:0016301">
    <property type="term" value="F:kinase activity"/>
    <property type="evidence" value="ECO:0007669"/>
    <property type="project" value="UniProtKB-KW"/>
</dbReference>
<dbReference type="InterPro" id="IPR005467">
    <property type="entry name" value="His_kinase_dom"/>
</dbReference>
<dbReference type="Pfam" id="PF00512">
    <property type="entry name" value="HisKA"/>
    <property type="match status" value="1"/>
</dbReference>
<reference evidence="15 16" key="1">
    <citation type="submission" date="2020-08" db="EMBL/GenBank/DDBJ databases">
        <title>Genome public.</title>
        <authorList>
            <person name="Liu C."/>
            <person name="Sun Q."/>
        </authorList>
    </citation>
    <scope>NUCLEOTIDE SEQUENCE [LARGE SCALE GENOMIC DNA]</scope>
    <source>
        <strain evidence="15 16">NSJ-37</strain>
    </source>
</reference>
<evidence type="ECO:0000259" key="14">
    <source>
        <dbReference type="PROSITE" id="PS50109"/>
    </source>
</evidence>
<dbReference type="SUPFAM" id="SSF47384">
    <property type="entry name" value="Homodimeric domain of signal transducing histidine kinase"/>
    <property type="match status" value="1"/>
</dbReference>
<dbReference type="InterPro" id="IPR050351">
    <property type="entry name" value="BphY/WalK/GraS-like"/>
</dbReference>
<evidence type="ECO:0000256" key="7">
    <source>
        <dbReference type="ARBA" id="ARBA00022692"/>
    </source>
</evidence>
<dbReference type="RefSeq" id="WP_249296907.1">
    <property type="nucleotide sequence ID" value="NZ_JACRSX010000001.1"/>
</dbReference>
<keyword evidence="16" id="KW-1185">Reference proteome</keyword>
<keyword evidence="12" id="KW-0175">Coiled coil</keyword>
<dbReference type="SMART" id="SM00387">
    <property type="entry name" value="HATPase_c"/>
    <property type="match status" value="1"/>
</dbReference>
<evidence type="ECO:0000313" key="16">
    <source>
        <dbReference type="Proteomes" id="UP000606193"/>
    </source>
</evidence>
<keyword evidence="7 13" id="KW-0812">Transmembrane</keyword>
<evidence type="ECO:0000256" key="2">
    <source>
        <dbReference type="ARBA" id="ARBA00004651"/>
    </source>
</evidence>
<dbReference type="EMBL" id="JACRSX010000001">
    <property type="protein sequence ID" value="MBC8561152.1"/>
    <property type="molecule type" value="Genomic_DNA"/>
</dbReference>
<dbReference type="InterPro" id="IPR003661">
    <property type="entry name" value="HisK_dim/P_dom"/>
</dbReference>
<dbReference type="Pfam" id="PF02518">
    <property type="entry name" value="HATPase_c"/>
    <property type="match status" value="1"/>
</dbReference>
<evidence type="ECO:0000256" key="8">
    <source>
        <dbReference type="ARBA" id="ARBA00022777"/>
    </source>
</evidence>
<keyword evidence="11 13" id="KW-0472">Membrane</keyword>
<keyword evidence="5" id="KW-0597">Phosphoprotein</keyword>
<dbReference type="InterPro" id="IPR036890">
    <property type="entry name" value="HATPase_C_sf"/>
</dbReference>
<dbReference type="Proteomes" id="UP000606193">
    <property type="component" value="Unassembled WGS sequence"/>
</dbReference>
<dbReference type="PROSITE" id="PS50109">
    <property type="entry name" value="HIS_KIN"/>
    <property type="match status" value="1"/>
</dbReference>
<dbReference type="SMART" id="SM00388">
    <property type="entry name" value="HisKA"/>
    <property type="match status" value="1"/>
</dbReference>
<keyword evidence="8 15" id="KW-0418">Kinase</keyword>
<evidence type="ECO:0000256" key="3">
    <source>
        <dbReference type="ARBA" id="ARBA00012438"/>
    </source>
</evidence>
<dbReference type="PANTHER" id="PTHR45453">
    <property type="entry name" value="PHOSPHATE REGULON SENSOR PROTEIN PHOR"/>
    <property type="match status" value="1"/>
</dbReference>
<dbReference type="Gene3D" id="1.10.287.130">
    <property type="match status" value="1"/>
</dbReference>
<feature type="transmembrane region" description="Helical" evidence="13">
    <location>
        <begin position="36"/>
        <end position="54"/>
    </location>
</feature>
<evidence type="ECO:0000256" key="12">
    <source>
        <dbReference type="SAM" id="Coils"/>
    </source>
</evidence>
<gene>
    <name evidence="15" type="ORF">H8704_00660</name>
</gene>
<evidence type="ECO:0000256" key="13">
    <source>
        <dbReference type="SAM" id="Phobius"/>
    </source>
</evidence>
<name>A0ABR7MXN4_9FIRM</name>
<keyword evidence="6" id="KW-0808">Transferase</keyword>
<dbReference type="PRINTS" id="PR00344">
    <property type="entry name" value="BCTRLSENSOR"/>
</dbReference>
<organism evidence="15 16">
    <name type="scientific">Jutongia huaianensis</name>
    <dbReference type="NCBI Taxonomy" id="2763668"/>
    <lineage>
        <taxon>Bacteria</taxon>
        <taxon>Bacillati</taxon>
        <taxon>Bacillota</taxon>
        <taxon>Clostridia</taxon>
        <taxon>Lachnospirales</taxon>
        <taxon>Lachnospiraceae</taxon>
        <taxon>Jutongia</taxon>
    </lineage>
</organism>
<evidence type="ECO:0000313" key="15">
    <source>
        <dbReference type="EMBL" id="MBC8561152.1"/>
    </source>
</evidence>
<keyword evidence="4" id="KW-1003">Cell membrane</keyword>
<dbReference type="InterPro" id="IPR004358">
    <property type="entry name" value="Sig_transdc_His_kin-like_C"/>
</dbReference>
<dbReference type="EC" id="2.7.13.3" evidence="3"/>
<keyword evidence="10" id="KW-0902">Two-component regulatory system</keyword>
<evidence type="ECO:0000256" key="5">
    <source>
        <dbReference type="ARBA" id="ARBA00022553"/>
    </source>
</evidence>
<dbReference type="PANTHER" id="PTHR45453:SF2">
    <property type="entry name" value="HISTIDINE KINASE"/>
    <property type="match status" value="1"/>
</dbReference>
<comment type="catalytic activity">
    <reaction evidence="1">
        <text>ATP + protein L-histidine = ADP + protein N-phospho-L-histidine.</text>
        <dbReference type="EC" id="2.7.13.3"/>
    </reaction>
</comment>
<keyword evidence="9 13" id="KW-1133">Transmembrane helix</keyword>
<protein>
    <recommendedName>
        <fullName evidence="3">histidine kinase</fullName>
        <ecNumber evidence="3">2.7.13.3</ecNumber>
    </recommendedName>
</protein>
<proteinExistence type="predicted"/>
<dbReference type="Gene3D" id="3.30.565.10">
    <property type="entry name" value="Histidine kinase-like ATPase, C-terminal domain"/>
    <property type="match status" value="1"/>
</dbReference>
<comment type="caution">
    <text evidence="15">The sequence shown here is derived from an EMBL/GenBank/DDBJ whole genome shotgun (WGS) entry which is preliminary data.</text>
</comment>